<keyword evidence="3" id="KW-1185">Reference proteome</keyword>
<evidence type="ECO:0000313" key="3">
    <source>
        <dbReference type="Proteomes" id="UP000292564"/>
    </source>
</evidence>
<reference evidence="2 3" key="1">
    <citation type="submission" date="2019-02" db="EMBL/GenBank/DDBJ databases">
        <title>Sequencing the genomes of 1000 actinobacteria strains.</title>
        <authorList>
            <person name="Klenk H.-P."/>
        </authorList>
    </citation>
    <scope>NUCLEOTIDE SEQUENCE [LARGE SCALE GENOMIC DNA]</scope>
    <source>
        <strain evidence="2 3">DSM 45162</strain>
    </source>
</reference>
<dbReference type="RefSeq" id="WP_130510067.1">
    <property type="nucleotide sequence ID" value="NZ_SHKY01000001.1"/>
</dbReference>
<dbReference type="Gene3D" id="1.10.260.40">
    <property type="entry name" value="lambda repressor-like DNA-binding domains"/>
    <property type="match status" value="1"/>
</dbReference>
<dbReference type="Proteomes" id="UP000292564">
    <property type="component" value="Unassembled WGS sequence"/>
</dbReference>
<dbReference type="AlphaFoldDB" id="A0A4V2G755"/>
<accession>A0A4V2G755</accession>
<dbReference type="SUPFAM" id="SSF47413">
    <property type="entry name" value="lambda repressor-like DNA-binding domains"/>
    <property type="match status" value="1"/>
</dbReference>
<dbReference type="GO" id="GO:0003677">
    <property type="term" value="F:DNA binding"/>
    <property type="evidence" value="ECO:0007669"/>
    <property type="project" value="InterPro"/>
</dbReference>
<dbReference type="OrthoDB" id="2679623at2"/>
<evidence type="ECO:0000259" key="1">
    <source>
        <dbReference type="PROSITE" id="PS50943"/>
    </source>
</evidence>
<dbReference type="EMBL" id="SHKY01000001">
    <property type="protein sequence ID" value="RZU51276.1"/>
    <property type="molecule type" value="Genomic_DNA"/>
</dbReference>
<dbReference type="InterPro" id="IPR001387">
    <property type="entry name" value="Cro/C1-type_HTH"/>
</dbReference>
<dbReference type="PROSITE" id="PS50943">
    <property type="entry name" value="HTH_CROC1"/>
    <property type="match status" value="1"/>
</dbReference>
<comment type="caution">
    <text evidence="2">The sequence shown here is derived from an EMBL/GenBank/DDBJ whole genome shotgun (WGS) entry which is preliminary data.</text>
</comment>
<organism evidence="2 3">
    <name type="scientific">Krasilnikovia cinnamomea</name>
    <dbReference type="NCBI Taxonomy" id="349313"/>
    <lineage>
        <taxon>Bacteria</taxon>
        <taxon>Bacillati</taxon>
        <taxon>Actinomycetota</taxon>
        <taxon>Actinomycetes</taxon>
        <taxon>Micromonosporales</taxon>
        <taxon>Micromonosporaceae</taxon>
        <taxon>Krasilnikovia</taxon>
    </lineage>
</organism>
<evidence type="ECO:0000313" key="2">
    <source>
        <dbReference type="EMBL" id="RZU51276.1"/>
    </source>
</evidence>
<dbReference type="InterPro" id="IPR010982">
    <property type="entry name" value="Lambda_DNA-bd_dom_sf"/>
</dbReference>
<feature type="domain" description="HTH cro/C1-type" evidence="1">
    <location>
        <begin position="48"/>
        <end position="83"/>
    </location>
</feature>
<sequence length="148" mass="15996">MDESSPPQPGSSIADRLNALFDKVRKPDGTLYSLREVADAVTAAGDPVSHGYIGHLRSGRSTDPTLSHLKGLARFFGVPVEYFTSEAVATEVDNELILAAALQQVRTRTVALRQSVVPQAQEQIGAITELLRVIADLEQRREVDSGQA</sequence>
<gene>
    <name evidence="2" type="ORF">EV385_3086</name>
</gene>
<proteinExistence type="predicted"/>
<dbReference type="CDD" id="cd00093">
    <property type="entry name" value="HTH_XRE"/>
    <property type="match status" value="1"/>
</dbReference>
<protein>
    <recommendedName>
        <fullName evidence="1">HTH cro/C1-type domain-containing protein</fullName>
    </recommendedName>
</protein>
<name>A0A4V2G755_9ACTN</name>